<protein>
    <recommendedName>
        <fullName evidence="1">RING finger protein 141</fullName>
    </recommendedName>
</protein>
<evidence type="ECO:0000256" key="2">
    <source>
        <dbReference type="ARBA" id="ARBA00022723"/>
    </source>
</evidence>
<dbReference type="InterPro" id="IPR017907">
    <property type="entry name" value="Znf_RING_CS"/>
</dbReference>
<sequence>MGQTESAADGLQPSGPMVLLQNKLTRHAIDIKEAATISYCEFLNTVQELNKITNNFGDVGGKTLVFQVKKGTDTSMWWRGTVRIKCHKVFSHSGVIESSRLLNLKQYIRLYKEIKAQASMTSLQVDQPNTVCASMILTQMDSTESTEPEECCICMDRQAVVILPCSHIYCEQCIDQWSSDHKTCPICRATVQGNDDTWVLTEKPDKSQMAYEATGYLMGLADRTGSLATNNSDE</sequence>
<dbReference type="CDD" id="cd16545">
    <property type="entry name" value="RING-HC_RNF141"/>
    <property type="match status" value="1"/>
</dbReference>
<keyword evidence="4" id="KW-0862">Zinc</keyword>
<evidence type="ECO:0000313" key="7">
    <source>
        <dbReference type="EMBL" id="KAK2157338.1"/>
    </source>
</evidence>
<evidence type="ECO:0000256" key="3">
    <source>
        <dbReference type="ARBA" id="ARBA00022771"/>
    </source>
</evidence>
<evidence type="ECO:0000259" key="6">
    <source>
        <dbReference type="PROSITE" id="PS50089"/>
    </source>
</evidence>
<dbReference type="GO" id="GO:0051865">
    <property type="term" value="P:protein autoubiquitination"/>
    <property type="evidence" value="ECO:0007669"/>
    <property type="project" value="TreeGrafter"/>
</dbReference>
<dbReference type="SMART" id="SM00184">
    <property type="entry name" value="RING"/>
    <property type="match status" value="1"/>
</dbReference>
<organism evidence="7 8">
    <name type="scientific">Paralvinella palmiformis</name>
    <dbReference type="NCBI Taxonomy" id="53620"/>
    <lineage>
        <taxon>Eukaryota</taxon>
        <taxon>Metazoa</taxon>
        <taxon>Spiralia</taxon>
        <taxon>Lophotrochozoa</taxon>
        <taxon>Annelida</taxon>
        <taxon>Polychaeta</taxon>
        <taxon>Sedentaria</taxon>
        <taxon>Canalipalpata</taxon>
        <taxon>Terebellida</taxon>
        <taxon>Terebelliformia</taxon>
        <taxon>Alvinellidae</taxon>
        <taxon>Paralvinella</taxon>
    </lineage>
</organism>
<dbReference type="GO" id="GO:0008270">
    <property type="term" value="F:zinc ion binding"/>
    <property type="evidence" value="ECO:0007669"/>
    <property type="project" value="UniProtKB-KW"/>
</dbReference>
<dbReference type="GO" id="GO:0004842">
    <property type="term" value="F:ubiquitin-protein transferase activity"/>
    <property type="evidence" value="ECO:0007669"/>
    <property type="project" value="TreeGrafter"/>
</dbReference>
<keyword evidence="3 5" id="KW-0863">Zinc-finger</keyword>
<keyword evidence="8" id="KW-1185">Reference proteome</keyword>
<dbReference type="SUPFAM" id="SSF57850">
    <property type="entry name" value="RING/U-box"/>
    <property type="match status" value="1"/>
</dbReference>
<dbReference type="Proteomes" id="UP001208570">
    <property type="component" value="Unassembled WGS sequence"/>
</dbReference>
<dbReference type="InterPro" id="IPR001841">
    <property type="entry name" value="Znf_RING"/>
</dbReference>
<evidence type="ECO:0000256" key="1">
    <source>
        <dbReference type="ARBA" id="ARBA00022017"/>
    </source>
</evidence>
<proteinExistence type="predicted"/>
<dbReference type="PROSITE" id="PS50089">
    <property type="entry name" value="ZF_RING_2"/>
    <property type="match status" value="1"/>
</dbReference>
<dbReference type="Gene3D" id="3.30.40.10">
    <property type="entry name" value="Zinc/RING finger domain, C3HC4 (zinc finger)"/>
    <property type="match status" value="1"/>
</dbReference>
<gene>
    <name evidence="7" type="ORF">LSH36_193g07041</name>
</gene>
<feature type="domain" description="RING-type" evidence="6">
    <location>
        <begin position="151"/>
        <end position="188"/>
    </location>
</feature>
<evidence type="ECO:0000256" key="5">
    <source>
        <dbReference type="PROSITE-ProRule" id="PRU00175"/>
    </source>
</evidence>
<reference evidence="7" key="1">
    <citation type="journal article" date="2023" name="Mol. Biol. Evol.">
        <title>Third-Generation Sequencing Reveals the Adaptive Role of the Epigenome in Three Deep-Sea Polychaetes.</title>
        <authorList>
            <person name="Perez M."/>
            <person name="Aroh O."/>
            <person name="Sun Y."/>
            <person name="Lan Y."/>
            <person name="Juniper S.K."/>
            <person name="Young C.R."/>
            <person name="Angers B."/>
            <person name="Qian P.Y."/>
        </authorList>
    </citation>
    <scope>NUCLEOTIDE SEQUENCE</scope>
    <source>
        <strain evidence="7">P08H-3</strain>
    </source>
</reference>
<accession>A0AAD9JQ58</accession>
<evidence type="ECO:0000256" key="4">
    <source>
        <dbReference type="ARBA" id="ARBA00022833"/>
    </source>
</evidence>
<dbReference type="InterPro" id="IPR047126">
    <property type="entry name" value="RNF141-like"/>
</dbReference>
<dbReference type="PROSITE" id="PS00518">
    <property type="entry name" value="ZF_RING_1"/>
    <property type="match status" value="1"/>
</dbReference>
<dbReference type="InterPro" id="IPR043400">
    <property type="entry name" value="RING-HC_RNF141"/>
</dbReference>
<comment type="caution">
    <text evidence="7">The sequence shown here is derived from an EMBL/GenBank/DDBJ whole genome shotgun (WGS) entry which is preliminary data.</text>
</comment>
<dbReference type="InterPro" id="IPR013083">
    <property type="entry name" value="Znf_RING/FYVE/PHD"/>
</dbReference>
<dbReference type="PANTHER" id="PTHR12109:SF3">
    <property type="entry name" value="RING FINGER PROTEIN 141"/>
    <property type="match status" value="1"/>
</dbReference>
<keyword evidence="2" id="KW-0479">Metal-binding</keyword>
<evidence type="ECO:0000313" key="8">
    <source>
        <dbReference type="Proteomes" id="UP001208570"/>
    </source>
</evidence>
<dbReference type="EMBL" id="JAODUP010000193">
    <property type="protein sequence ID" value="KAK2157338.1"/>
    <property type="molecule type" value="Genomic_DNA"/>
</dbReference>
<dbReference type="Pfam" id="PF13920">
    <property type="entry name" value="zf-C3HC4_3"/>
    <property type="match status" value="1"/>
</dbReference>
<dbReference type="PANTHER" id="PTHR12109">
    <property type="entry name" value="RING FINGER PROTEIN 141-RELATED"/>
    <property type="match status" value="1"/>
</dbReference>
<name>A0AAD9JQ58_9ANNE</name>
<dbReference type="AlphaFoldDB" id="A0AAD9JQ58"/>